<dbReference type="Pfam" id="PF04940">
    <property type="entry name" value="BLUF"/>
    <property type="match status" value="1"/>
</dbReference>
<dbReference type="PROSITE" id="PS50925">
    <property type="entry name" value="BLUF"/>
    <property type="match status" value="1"/>
</dbReference>
<gene>
    <name evidence="2" type="ORF">MUN86_28260</name>
</gene>
<dbReference type="Gene3D" id="3.30.70.100">
    <property type="match status" value="1"/>
</dbReference>
<sequence>MEDLPEEKRRRQALTWALALTENTPMALAEQALLERYGCGELSLDQLLGLLERPVHQVLYRSQATTPLRDDQLTDLLEQAAAFNKKHDLTGLLCYGDGRFIQLLEGSQQAVHTLYAKIRRDARHQHVVTLQDASAPLRFFSDWRLAFVRSDPLEMYWLITHLEARHQHLVLPQIPITHPHLLTLLAAFQARAQPSR</sequence>
<proteinExistence type="predicted"/>
<dbReference type="SUPFAM" id="SSF54975">
    <property type="entry name" value="Acylphosphatase/BLUF domain-like"/>
    <property type="match status" value="1"/>
</dbReference>
<evidence type="ECO:0000313" key="3">
    <source>
        <dbReference type="Proteomes" id="UP000830401"/>
    </source>
</evidence>
<dbReference type="InterPro" id="IPR007024">
    <property type="entry name" value="BLUF_domain"/>
</dbReference>
<name>A0ABY4GF26_9BACT</name>
<dbReference type="EMBL" id="CP095066">
    <property type="protein sequence ID" value="UOQ69537.1"/>
    <property type="molecule type" value="Genomic_DNA"/>
</dbReference>
<dbReference type="SMART" id="SM01034">
    <property type="entry name" value="BLUF"/>
    <property type="match status" value="1"/>
</dbReference>
<dbReference type="InterPro" id="IPR036046">
    <property type="entry name" value="Acylphosphatase-like_dom_sf"/>
</dbReference>
<evidence type="ECO:0000313" key="2">
    <source>
        <dbReference type="EMBL" id="UOQ69537.1"/>
    </source>
</evidence>
<keyword evidence="2" id="KW-0614">Plasmid</keyword>
<geneLocation type="plasmid" evidence="2 3">
    <name>unnamed5</name>
</geneLocation>
<feature type="domain" description="BLUF" evidence="1">
    <location>
        <begin position="55"/>
        <end position="146"/>
    </location>
</feature>
<keyword evidence="3" id="KW-1185">Reference proteome</keyword>
<dbReference type="RefSeq" id="WP_245127361.1">
    <property type="nucleotide sequence ID" value="NZ_CP095066.1"/>
</dbReference>
<accession>A0ABY4GF26</accession>
<reference evidence="2" key="1">
    <citation type="submission" date="2022-04" db="EMBL/GenBank/DDBJ databases">
        <title>Hymenobacter sp. isolated from the air.</title>
        <authorList>
            <person name="Won M."/>
            <person name="Lee C.-M."/>
            <person name="Woen H.-Y."/>
            <person name="Kwon S.-W."/>
        </authorList>
    </citation>
    <scope>NUCLEOTIDE SEQUENCE</scope>
    <source>
        <strain evidence="2">5420S-77</strain>
        <plasmid evidence="2">unnamed5</plasmid>
    </source>
</reference>
<evidence type="ECO:0000259" key="1">
    <source>
        <dbReference type="PROSITE" id="PS50925"/>
    </source>
</evidence>
<organism evidence="2 3">
    <name type="scientific">Hymenobacter volaticus</name>
    <dbReference type="NCBI Taxonomy" id="2932254"/>
    <lineage>
        <taxon>Bacteria</taxon>
        <taxon>Pseudomonadati</taxon>
        <taxon>Bacteroidota</taxon>
        <taxon>Cytophagia</taxon>
        <taxon>Cytophagales</taxon>
        <taxon>Hymenobacteraceae</taxon>
        <taxon>Hymenobacter</taxon>
    </lineage>
</organism>
<protein>
    <submittedName>
        <fullName evidence="2">BLUF domain-containing protein</fullName>
    </submittedName>
</protein>
<dbReference type="Proteomes" id="UP000830401">
    <property type="component" value="Plasmid unnamed5"/>
</dbReference>